<keyword evidence="2" id="KW-1185">Reference proteome</keyword>
<evidence type="ECO:0000313" key="2">
    <source>
        <dbReference type="Proteomes" id="UP000598350"/>
    </source>
</evidence>
<name>A0ABR7VDF3_9FLAO</name>
<organism evidence="1 2">
    <name type="scientific">Maribacter arenosus</name>
    <dbReference type="NCBI Taxonomy" id="1854708"/>
    <lineage>
        <taxon>Bacteria</taxon>
        <taxon>Pseudomonadati</taxon>
        <taxon>Bacteroidota</taxon>
        <taxon>Flavobacteriia</taxon>
        <taxon>Flavobacteriales</taxon>
        <taxon>Flavobacteriaceae</taxon>
        <taxon>Maribacter</taxon>
    </lineage>
</organism>
<sequence length="124" mass="14011">MVLLLLASTTSWKVEKHFCMGHLIDIAFFSSAQDCGMAMNMDSNRSNESENSCCSNEIIVIDGQDDLKLAINDLDLEQQLFLVTFTSSYIDLFIGLKEQVVPNEQYPPPLLVKDIYVLDQVFLI</sequence>
<evidence type="ECO:0000313" key="1">
    <source>
        <dbReference type="EMBL" id="MBD0851662.1"/>
    </source>
</evidence>
<gene>
    <name evidence="1" type="ORF">HPE63_13360</name>
</gene>
<proteinExistence type="predicted"/>
<accession>A0ABR7VDF3</accession>
<reference evidence="1 2" key="1">
    <citation type="submission" date="2020-05" db="EMBL/GenBank/DDBJ databases">
        <title>The draft genome sequence of Maribacter arenosus CAU 1321.</title>
        <authorList>
            <person name="Mu L."/>
        </authorList>
    </citation>
    <scope>NUCLEOTIDE SEQUENCE [LARGE SCALE GENOMIC DNA]</scope>
    <source>
        <strain evidence="1 2">CAU 1321</strain>
    </source>
</reference>
<dbReference type="InterPro" id="IPR058060">
    <property type="entry name" value="HYC_CC_PP"/>
</dbReference>
<comment type="caution">
    <text evidence="1">The sequence shown here is derived from an EMBL/GenBank/DDBJ whole genome shotgun (WGS) entry which is preliminary data.</text>
</comment>
<dbReference type="Pfam" id="PF26622">
    <property type="entry name" value="DUF8199"/>
    <property type="match status" value="1"/>
</dbReference>
<dbReference type="InterPro" id="IPR058512">
    <property type="entry name" value="DUF8199"/>
</dbReference>
<protein>
    <submittedName>
        <fullName evidence="1">Uncharacterized protein</fullName>
    </submittedName>
</protein>
<dbReference type="NCBIfam" id="NF047658">
    <property type="entry name" value="HYC_CC_PP"/>
    <property type="match status" value="1"/>
</dbReference>
<dbReference type="EMBL" id="JABTCG010000004">
    <property type="protein sequence ID" value="MBD0851662.1"/>
    <property type="molecule type" value="Genomic_DNA"/>
</dbReference>
<dbReference type="Proteomes" id="UP000598350">
    <property type="component" value="Unassembled WGS sequence"/>
</dbReference>